<dbReference type="InterPro" id="IPR016035">
    <property type="entry name" value="Acyl_Trfase/lysoPLipase"/>
</dbReference>
<accession>A0ABP9BMA5</accession>
<reference evidence="8" key="1">
    <citation type="journal article" date="2019" name="Int. J. Syst. Evol. Microbiol.">
        <title>The Global Catalogue of Microorganisms (GCM) 10K type strain sequencing project: providing services to taxonomists for standard genome sequencing and annotation.</title>
        <authorList>
            <consortium name="The Broad Institute Genomics Platform"/>
            <consortium name="The Broad Institute Genome Sequencing Center for Infectious Disease"/>
            <person name="Wu L."/>
            <person name="Ma J."/>
        </authorList>
    </citation>
    <scope>NUCLEOTIDE SEQUENCE [LARGE SCALE GENOMIC DNA]</scope>
    <source>
        <strain evidence="8">JCM 18204</strain>
    </source>
</reference>
<feature type="short sequence motif" description="GXSXG" evidence="4">
    <location>
        <begin position="58"/>
        <end position="62"/>
    </location>
</feature>
<evidence type="ECO:0000313" key="7">
    <source>
        <dbReference type="EMBL" id="GAA4797322.1"/>
    </source>
</evidence>
<evidence type="ECO:0000256" key="5">
    <source>
        <dbReference type="SAM" id="SignalP"/>
    </source>
</evidence>
<gene>
    <name evidence="7" type="ORF">GCM10023307_24020</name>
</gene>
<keyword evidence="2 4" id="KW-0442">Lipid degradation</keyword>
<dbReference type="Pfam" id="PF01734">
    <property type="entry name" value="Patatin"/>
    <property type="match status" value="1"/>
</dbReference>
<dbReference type="CDD" id="cd07205">
    <property type="entry name" value="Pat_PNPLA6_PNPLA7_NTE1_like"/>
    <property type="match status" value="1"/>
</dbReference>
<dbReference type="InterPro" id="IPR002641">
    <property type="entry name" value="PNPLA_dom"/>
</dbReference>
<dbReference type="InterPro" id="IPR050301">
    <property type="entry name" value="NTE"/>
</dbReference>
<feature type="short sequence motif" description="GXGXXG" evidence="4">
    <location>
        <begin position="31"/>
        <end position="36"/>
    </location>
</feature>
<dbReference type="Gene3D" id="3.40.1090.10">
    <property type="entry name" value="Cytosolic phospholipase A2 catalytic domain"/>
    <property type="match status" value="2"/>
</dbReference>
<keyword evidence="1 4" id="KW-0378">Hydrolase</keyword>
<dbReference type="EMBL" id="BAABJE010000012">
    <property type="protein sequence ID" value="GAA4797322.1"/>
    <property type="molecule type" value="Genomic_DNA"/>
</dbReference>
<dbReference type="PANTHER" id="PTHR14226:SF29">
    <property type="entry name" value="NEUROPATHY TARGET ESTERASE SWS"/>
    <property type="match status" value="1"/>
</dbReference>
<feature type="domain" description="PNPLA" evidence="6">
    <location>
        <begin position="27"/>
        <end position="219"/>
    </location>
</feature>
<dbReference type="PROSITE" id="PS51635">
    <property type="entry name" value="PNPLA"/>
    <property type="match status" value="1"/>
</dbReference>
<dbReference type="Gene3D" id="3.10.20.310">
    <property type="entry name" value="membrane protein fhac"/>
    <property type="match status" value="1"/>
</dbReference>
<evidence type="ECO:0000259" key="6">
    <source>
        <dbReference type="PROSITE" id="PS51635"/>
    </source>
</evidence>
<feature type="active site" description="Proton acceptor" evidence="4">
    <location>
        <position position="206"/>
    </location>
</feature>
<dbReference type="RefSeq" id="WP_345303578.1">
    <property type="nucleotide sequence ID" value="NZ_BAABJE010000012.1"/>
</dbReference>
<sequence length="726" mass="78984">MRLHLLALLCLLPFAAPAGAAEFDTCLVLSGGGARGMTHIGVIKVLERERIPVDCIVGTSMGAVVGSLYASGMSATEIETALRALDWNTMFADRIDRRAFTQRRKAEDRSFLAKGGFGLRDGKLGVPPSVFEGQRLAVALRAALLPSANIARFDDLPIPYRAIGTDLETGEAVAMDQGDLVNAVRASMAVPGAFAPVSYGERSLIDGGVSLNLPVEVAQAWGAKRIIAVDIAAPLKKREQLLDPFSITDQMVTALMLKETKRQRERLGAGDVLIIPELGDLGSADFTAGLDQGVALGEAATVAALPQLQAMQVSPQAYAAWREARLARLKPIGAIERVELVNTSTVDDAAVRAHITAQPGDAVDAKKIEDDLGRLYGLGEFSRAYYTVDTAENGGSVLTYVTRSRRWEEDGTLKFGLFMQDDFEGQGEYQIGARYGKREINRFGADLSLEARLGDRNRAFAEFNQPLNMRRTAFVRPSLEWLGENQPLIDDANITGDYRYSRWDARAGIGLNLSHWGEVSVAPFVRRNHYDLRVDSQPTGIPRTATSAGVDVDFTLDTQDDAEFPGKGWYLHARHTRYLPMLNADSEGFTSRAQASYAFTALGGRWQFGAQAQDHRGNAYEDVALLGGPFRLSGYGIDRLRGTGSALATLQFNYPLAQLLQYPLFVGGSLEAGQVWRRGQEPAFDRTIFGGSVYSALDTPIGPIYFGLGLAEEGEEAVFLRLGQPY</sequence>
<proteinExistence type="predicted"/>
<dbReference type="Proteomes" id="UP001499959">
    <property type="component" value="Unassembled WGS sequence"/>
</dbReference>
<feature type="short sequence motif" description="DGA/G" evidence="4">
    <location>
        <begin position="206"/>
        <end position="208"/>
    </location>
</feature>
<evidence type="ECO:0000256" key="1">
    <source>
        <dbReference type="ARBA" id="ARBA00022801"/>
    </source>
</evidence>
<feature type="signal peptide" evidence="5">
    <location>
        <begin position="1"/>
        <end position="20"/>
    </location>
</feature>
<evidence type="ECO:0000256" key="3">
    <source>
        <dbReference type="ARBA" id="ARBA00023098"/>
    </source>
</evidence>
<feature type="active site" description="Nucleophile" evidence="4">
    <location>
        <position position="60"/>
    </location>
</feature>
<organism evidence="7 8">
    <name type="scientific">Lysobacter hankyongensis</name>
    <dbReference type="NCBI Taxonomy" id="1176535"/>
    <lineage>
        <taxon>Bacteria</taxon>
        <taxon>Pseudomonadati</taxon>
        <taxon>Pseudomonadota</taxon>
        <taxon>Gammaproteobacteria</taxon>
        <taxon>Lysobacterales</taxon>
        <taxon>Lysobacteraceae</taxon>
        <taxon>Lysobacter</taxon>
    </lineage>
</organism>
<keyword evidence="5" id="KW-0732">Signal</keyword>
<keyword evidence="8" id="KW-1185">Reference proteome</keyword>
<evidence type="ECO:0000256" key="2">
    <source>
        <dbReference type="ARBA" id="ARBA00022963"/>
    </source>
</evidence>
<name>A0ABP9BMA5_9GAMM</name>
<evidence type="ECO:0000313" key="8">
    <source>
        <dbReference type="Proteomes" id="UP001499959"/>
    </source>
</evidence>
<keyword evidence="3 4" id="KW-0443">Lipid metabolism</keyword>
<dbReference type="Gene3D" id="2.40.160.50">
    <property type="entry name" value="membrane protein fhac: a member of the omp85/tpsb transporter family"/>
    <property type="match status" value="1"/>
</dbReference>
<protein>
    <submittedName>
        <fullName evidence="7">Patatin-like phospholipase family protein</fullName>
    </submittedName>
</protein>
<feature type="chain" id="PRO_5046218268" evidence="5">
    <location>
        <begin position="21"/>
        <end position="726"/>
    </location>
</feature>
<evidence type="ECO:0000256" key="4">
    <source>
        <dbReference type="PROSITE-ProRule" id="PRU01161"/>
    </source>
</evidence>
<dbReference type="SUPFAM" id="SSF52151">
    <property type="entry name" value="FabD/lysophospholipase-like"/>
    <property type="match status" value="1"/>
</dbReference>
<dbReference type="PANTHER" id="PTHR14226">
    <property type="entry name" value="NEUROPATHY TARGET ESTERASE/SWISS CHEESE D.MELANOGASTER"/>
    <property type="match status" value="1"/>
</dbReference>
<comment type="caution">
    <text evidence="7">The sequence shown here is derived from an EMBL/GenBank/DDBJ whole genome shotgun (WGS) entry which is preliminary data.</text>
</comment>